<feature type="compositionally biased region" description="Pro residues" evidence="1">
    <location>
        <begin position="34"/>
        <end position="43"/>
    </location>
</feature>
<dbReference type="Proteomes" id="UP000018144">
    <property type="component" value="Unassembled WGS sequence"/>
</dbReference>
<proteinExistence type="predicted"/>
<dbReference type="OMA" id="TICHTAM"/>
<dbReference type="eggNOG" id="ENOG502SRCS">
    <property type="taxonomic scope" value="Eukaryota"/>
</dbReference>
<dbReference type="InterPro" id="IPR025124">
    <property type="entry name" value="Gag1-like_clamp"/>
</dbReference>
<dbReference type="InterPro" id="IPR053274">
    <property type="entry name" value="Fluconazole_resistance"/>
</dbReference>
<feature type="compositionally biased region" description="Acidic residues" evidence="1">
    <location>
        <begin position="84"/>
        <end position="93"/>
    </location>
</feature>
<dbReference type="Pfam" id="PF13259">
    <property type="entry name" value="clamp_Gag1-like"/>
    <property type="match status" value="1"/>
</dbReference>
<reference evidence="3 4" key="1">
    <citation type="journal article" date="2013" name="PLoS Genet.">
        <title>The genome and development-dependent transcriptomes of Pyronema confluens: a window into fungal evolution.</title>
        <authorList>
            <person name="Traeger S."/>
            <person name="Altegoer F."/>
            <person name="Freitag M."/>
            <person name="Gabaldon T."/>
            <person name="Kempken F."/>
            <person name="Kumar A."/>
            <person name="Marcet-Houben M."/>
            <person name="Poggeler S."/>
            <person name="Stajich J.E."/>
            <person name="Nowrousian M."/>
        </authorList>
    </citation>
    <scope>NUCLEOTIDE SEQUENCE [LARGE SCALE GENOMIC DNA]</scope>
    <source>
        <strain evidence="4">CBS 100304</strain>
        <tissue evidence="3">Vegetative mycelium</tissue>
    </source>
</reference>
<keyword evidence="4" id="KW-1185">Reference proteome</keyword>
<feature type="region of interest" description="Disordered" evidence="1">
    <location>
        <begin position="24"/>
        <end position="131"/>
    </location>
</feature>
<evidence type="ECO:0000313" key="4">
    <source>
        <dbReference type="Proteomes" id="UP000018144"/>
    </source>
</evidence>
<evidence type="ECO:0000256" key="1">
    <source>
        <dbReference type="SAM" id="MobiDB-lite"/>
    </source>
</evidence>
<dbReference type="STRING" id="1076935.U4LRN5"/>
<evidence type="ECO:0000259" key="2">
    <source>
        <dbReference type="Pfam" id="PF13259"/>
    </source>
</evidence>
<evidence type="ECO:0000313" key="3">
    <source>
        <dbReference type="EMBL" id="CCX31995.1"/>
    </source>
</evidence>
<feature type="domain" description="Gag1-like clamp" evidence="2">
    <location>
        <begin position="175"/>
        <end position="272"/>
    </location>
</feature>
<feature type="compositionally biased region" description="Acidic residues" evidence="1">
    <location>
        <begin position="65"/>
        <end position="76"/>
    </location>
</feature>
<gene>
    <name evidence="3" type="ORF">PCON_12090</name>
</gene>
<accession>U4LRN5</accession>
<dbReference type="OrthoDB" id="5422958at2759"/>
<dbReference type="EMBL" id="HF935718">
    <property type="protein sequence ID" value="CCX31995.1"/>
    <property type="molecule type" value="Genomic_DNA"/>
</dbReference>
<dbReference type="PANTHER" id="PTHR28065:SF1">
    <property type="entry name" value="DUF4050 DOMAIN-CONTAINING PROTEIN"/>
    <property type="match status" value="1"/>
</dbReference>
<sequence length="293" mass="33951">MASSGSLHRQQRADAIREVKTILAEVRTDWTYTPPTPRRPPQPLTRNASTRSGVLGAWRPTAESFADEPEPEDSWDEAWASTDESSDDDDELSDTPRDTLQRSRSYRRPKTPPNQLPKRKRKRKINRDNGEWRRRVEDSDFEIPEGDPLEVGEFEGYEIVKEKPTMKDWNEAPPSPRRKRRRYERALIKSNPGLRTWWRRRDQWTGADAEGYVPVGRSKFEGSVLSQMVEPGHYMEIYQKCVVRGNELPVPINLKNMIEALVVGWKSDDLWPPKPTEPQGSMGGRVKRYLGIR</sequence>
<organism evidence="3 4">
    <name type="scientific">Pyronema omphalodes (strain CBS 100304)</name>
    <name type="common">Pyronema confluens</name>
    <dbReference type="NCBI Taxonomy" id="1076935"/>
    <lineage>
        <taxon>Eukaryota</taxon>
        <taxon>Fungi</taxon>
        <taxon>Dikarya</taxon>
        <taxon>Ascomycota</taxon>
        <taxon>Pezizomycotina</taxon>
        <taxon>Pezizomycetes</taxon>
        <taxon>Pezizales</taxon>
        <taxon>Pyronemataceae</taxon>
        <taxon>Pyronema</taxon>
    </lineage>
</organism>
<dbReference type="AlphaFoldDB" id="U4LRN5"/>
<name>U4LRN5_PYROM</name>
<dbReference type="PANTHER" id="PTHR28065">
    <property type="entry name" value="FREQUENIN"/>
    <property type="match status" value="1"/>
</dbReference>
<protein>
    <recommendedName>
        <fullName evidence="2">Gag1-like clamp domain-containing protein</fullName>
    </recommendedName>
</protein>